<gene>
    <name evidence="1" type="ORF">Bpfe_022141</name>
</gene>
<keyword evidence="2" id="KW-1185">Reference proteome</keyword>
<protein>
    <submittedName>
        <fullName evidence="1">Uncharacterized protein</fullName>
    </submittedName>
</protein>
<proteinExistence type="predicted"/>
<reference evidence="1" key="2">
    <citation type="submission" date="2023-04" db="EMBL/GenBank/DDBJ databases">
        <authorList>
            <person name="Bu L."/>
            <person name="Lu L."/>
            <person name="Laidemitt M.R."/>
            <person name="Zhang S.M."/>
            <person name="Mutuku M."/>
            <person name="Mkoji G."/>
            <person name="Steinauer M."/>
            <person name="Loker E.S."/>
        </authorList>
    </citation>
    <scope>NUCLEOTIDE SEQUENCE</scope>
    <source>
        <strain evidence="1">KasaAsao</strain>
        <tissue evidence="1">Whole Snail</tissue>
    </source>
</reference>
<dbReference type="Proteomes" id="UP001233172">
    <property type="component" value="Unassembled WGS sequence"/>
</dbReference>
<accession>A0AAD8B6K8</accession>
<evidence type="ECO:0000313" key="1">
    <source>
        <dbReference type="EMBL" id="KAK0048354.1"/>
    </source>
</evidence>
<evidence type="ECO:0000313" key="2">
    <source>
        <dbReference type="Proteomes" id="UP001233172"/>
    </source>
</evidence>
<comment type="caution">
    <text evidence="1">The sequence shown here is derived from an EMBL/GenBank/DDBJ whole genome shotgun (WGS) entry which is preliminary data.</text>
</comment>
<name>A0AAD8B6K8_BIOPF</name>
<dbReference type="AlphaFoldDB" id="A0AAD8B6K8"/>
<reference evidence="1" key="1">
    <citation type="journal article" date="2023" name="PLoS Negl. Trop. Dis.">
        <title>A genome sequence for Biomphalaria pfeifferi, the major vector snail for the human-infecting parasite Schistosoma mansoni.</title>
        <authorList>
            <person name="Bu L."/>
            <person name="Lu L."/>
            <person name="Laidemitt M.R."/>
            <person name="Zhang S.M."/>
            <person name="Mutuku M."/>
            <person name="Mkoji G."/>
            <person name="Steinauer M."/>
            <person name="Loker E.S."/>
        </authorList>
    </citation>
    <scope>NUCLEOTIDE SEQUENCE</scope>
    <source>
        <strain evidence="1">KasaAsao</strain>
    </source>
</reference>
<dbReference type="EMBL" id="JASAOG010000138">
    <property type="protein sequence ID" value="KAK0048354.1"/>
    <property type="molecule type" value="Genomic_DNA"/>
</dbReference>
<organism evidence="1 2">
    <name type="scientific">Biomphalaria pfeifferi</name>
    <name type="common">Bloodfluke planorb</name>
    <name type="synonym">Freshwater snail</name>
    <dbReference type="NCBI Taxonomy" id="112525"/>
    <lineage>
        <taxon>Eukaryota</taxon>
        <taxon>Metazoa</taxon>
        <taxon>Spiralia</taxon>
        <taxon>Lophotrochozoa</taxon>
        <taxon>Mollusca</taxon>
        <taxon>Gastropoda</taxon>
        <taxon>Heterobranchia</taxon>
        <taxon>Euthyneura</taxon>
        <taxon>Panpulmonata</taxon>
        <taxon>Hygrophila</taxon>
        <taxon>Lymnaeoidea</taxon>
        <taxon>Planorbidae</taxon>
        <taxon>Biomphalaria</taxon>
    </lineage>
</organism>
<feature type="non-terminal residue" evidence="1">
    <location>
        <position position="76"/>
    </location>
</feature>
<sequence>SRHRINLKEENYNRIDVTQVDPAVYEQHNDQGCSLPHMSLSVKFKHLYGDFIVPDLRSGMGWNEYFRALEMCLSLN</sequence>